<reference evidence="1 2" key="1">
    <citation type="submission" date="2020-08" db="EMBL/GenBank/DDBJ databases">
        <title>Genomic Encyclopedia of Type Strains, Phase III (KMG-III): the genomes of soil and plant-associated and newly described type strains.</title>
        <authorList>
            <person name="Whitman W."/>
        </authorList>
    </citation>
    <scope>NUCLEOTIDE SEQUENCE [LARGE SCALE GENOMIC DNA]</scope>
    <source>
        <strain evidence="1 2">CECT 8280</strain>
    </source>
</reference>
<evidence type="ECO:0000313" key="1">
    <source>
        <dbReference type="EMBL" id="MBB3166532.1"/>
    </source>
</evidence>
<evidence type="ECO:0000313" key="2">
    <source>
        <dbReference type="Proteomes" id="UP000542811"/>
    </source>
</evidence>
<organism evidence="1 2">
    <name type="scientific">Rhizobium laguerreae</name>
    <dbReference type="NCBI Taxonomy" id="1076926"/>
    <lineage>
        <taxon>Bacteria</taxon>
        <taxon>Pseudomonadati</taxon>
        <taxon>Pseudomonadota</taxon>
        <taxon>Alphaproteobacteria</taxon>
        <taxon>Hyphomicrobiales</taxon>
        <taxon>Rhizobiaceae</taxon>
        <taxon>Rhizobium/Agrobacterium group</taxon>
        <taxon>Rhizobium</taxon>
    </lineage>
</organism>
<comment type="caution">
    <text evidence="1">The sequence shown here is derived from an EMBL/GenBank/DDBJ whole genome shotgun (WGS) entry which is preliminary data.</text>
</comment>
<protein>
    <submittedName>
        <fullName evidence="1">Uncharacterized protein</fullName>
    </submittedName>
</protein>
<accession>A0ABR6GMI0</accession>
<dbReference type="EMBL" id="JACHXX010000018">
    <property type="protein sequence ID" value="MBB3166532.1"/>
    <property type="molecule type" value="Genomic_DNA"/>
</dbReference>
<dbReference type="RefSeq" id="WP_077978132.1">
    <property type="nucleotide sequence ID" value="NZ_CP088091.1"/>
</dbReference>
<sequence>MLQSLISLPDQDIELVITAVRQWCTKNDCEIDSNEGRRALTLAIDLVQYSSRDTLFQDLTKRLCPRSGPIDAETSGAG</sequence>
<proteinExistence type="predicted"/>
<dbReference type="Proteomes" id="UP000542811">
    <property type="component" value="Unassembled WGS sequence"/>
</dbReference>
<keyword evidence="2" id="KW-1185">Reference proteome</keyword>
<gene>
    <name evidence="1" type="ORF">FHS25_007049</name>
</gene>
<name>A0ABR6GMI0_9HYPH</name>